<organism evidence="1 2">
    <name type="scientific">Deinococcus humi</name>
    <dbReference type="NCBI Taxonomy" id="662880"/>
    <lineage>
        <taxon>Bacteria</taxon>
        <taxon>Thermotogati</taxon>
        <taxon>Deinococcota</taxon>
        <taxon>Deinococci</taxon>
        <taxon>Deinococcales</taxon>
        <taxon>Deinococcaceae</taxon>
        <taxon>Deinococcus</taxon>
    </lineage>
</organism>
<reference evidence="1 2" key="1">
    <citation type="submission" date="2020-08" db="EMBL/GenBank/DDBJ databases">
        <title>Genomic Encyclopedia of Type Strains, Phase IV (KMG-IV): sequencing the most valuable type-strain genomes for metagenomic binning, comparative biology and taxonomic classification.</title>
        <authorList>
            <person name="Goeker M."/>
        </authorList>
    </citation>
    <scope>NUCLEOTIDE SEQUENCE [LARGE SCALE GENOMIC DNA]</scope>
    <source>
        <strain evidence="1 2">DSM 27939</strain>
    </source>
</reference>
<dbReference type="AlphaFoldDB" id="A0A7W8JVN2"/>
<accession>A0A7W8JVN2</accession>
<protein>
    <submittedName>
        <fullName evidence="1">Uncharacterized protein</fullName>
    </submittedName>
</protein>
<proteinExistence type="predicted"/>
<sequence length="77" mass="8850">MSYDGHTALLHPKGVTVPFDVSKLTQDEFEGAVHEQGRDVRLRALAALETHWLLELPEVTFRPPYRKPLGVRVEEIW</sequence>
<dbReference type="EMBL" id="JACHFL010000008">
    <property type="protein sequence ID" value="MBB5363964.1"/>
    <property type="molecule type" value="Genomic_DNA"/>
</dbReference>
<dbReference type="Proteomes" id="UP000552709">
    <property type="component" value="Unassembled WGS sequence"/>
</dbReference>
<keyword evidence="2" id="KW-1185">Reference proteome</keyword>
<name>A0A7W8JVN2_9DEIO</name>
<evidence type="ECO:0000313" key="1">
    <source>
        <dbReference type="EMBL" id="MBB5363964.1"/>
    </source>
</evidence>
<dbReference type="RefSeq" id="WP_184133693.1">
    <property type="nucleotide sequence ID" value="NZ_JACHFL010000008.1"/>
</dbReference>
<gene>
    <name evidence="1" type="ORF">HNQ08_003071</name>
</gene>
<evidence type="ECO:0000313" key="2">
    <source>
        <dbReference type="Proteomes" id="UP000552709"/>
    </source>
</evidence>
<comment type="caution">
    <text evidence="1">The sequence shown here is derived from an EMBL/GenBank/DDBJ whole genome shotgun (WGS) entry which is preliminary data.</text>
</comment>